<dbReference type="EMBL" id="CM004404">
    <property type="protein sequence ID" value="OAY23821.1"/>
    <property type="molecule type" value="Genomic_DNA"/>
</dbReference>
<organism evidence="1">
    <name type="scientific">Manihot esculenta</name>
    <name type="common">Cassava</name>
    <name type="synonym">Jatropha manihot</name>
    <dbReference type="NCBI Taxonomy" id="3983"/>
    <lineage>
        <taxon>Eukaryota</taxon>
        <taxon>Viridiplantae</taxon>
        <taxon>Streptophyta</taxon>
        <taxon>Embryophyta</taxon>
        <taxon>Tracheophyta</taxon>
        <taxon>Spermatophyta</taxon>
        <taxon>Magnoliopsida</taxon>
        <taxon>eudicotyledons</taxon>
        <taxon>Gunneridae</taxon>
        <taxon>Pentapetalae</taxon>
        <taxon>rosids</taxon>
        <taxon>fabids</taxon>
        <taxon>Malpighiales</taxon>
        <taxon>Euphorbiaceae</taxon>
        <taxon>Crotonoideae</taxon>
        <taxon>Manihoteae</taxon>
        <taxon>Manihot</taxon>
    </lineage>
</organism>
<accession>A0A2C9U2H4</accession>
<protein>
    <submittedName>
        <fullName evidence="1">Uncharacterized protein</fullName>
    </submittedName>
</protein>
<reference evidence="1" key="1">
    <citation type="submission" date="2016-02" db="EMBL/GenBank/DDBJ databases">
        <title>WGS assembly of Manihot esculenta.</title>
        <authorList>
            <person name="Bredeson J.V."/>
            <person name="Prochnik S.E."/>
            <person name="Lyons J.B."/>
            <person name="Schmutz J."/>
            <person name="Grimwood J."/>
            <person name="Vrebalov J."/>
            <person name="Bart R.S."/>
            <person name="Amuge T."/>
            <person name="Ferguson M.E."/>
            <person name="Green R."/>
            <person name="Putnam N."/>
            <person name="Stites J."/>
            <person name="Rounsley S."/>
            <person name="Rokhsar D.S."/>
        </authorList>
    </citation>
    <scope>NUCLEOTIDE SEQUENCE [LARGE SCALE GENOMIC DNA]</scope>
    <source>
        <tissue evidence="1">Leaf</tissue>
    </source>
</reference>
<name>A0A2C9U2H4_MANES</name>
<dbReference type="AlphaFoldDB" id="A0A2C9U2H4"/>
<evidence type="ECO:0000313" key="1">
    <source>
        <dbReference type="EMBL" id="OAY23821.1"/>
    </source>
</evidence>
<sequence length="54" mass="6335">MIQLSVTAPLSFCQYLCISARSISLFFFLFMKTRQERVLFFWCLFSVSACNEPI</sequence>
<gene>
    <name evidence="1" type="ORF">MANES_18G110000</name>
</gene>
<proteinExistence type="predicted"/>